<dbReference type="Proteomes" id="UP000887565">
    <property type="component" value="Unplaced"/>
</dbReference>
<dbReference type="InterPro" id="IPR036322">
    <property type="entry name" value="WD40_repeat_dom_sf"/>
</dbReference>
<evidence type="ECO:0000256" key="3">
    <source>
        <dbReference type="ARBA" id="ARBA00022490"/>
    </source>
</evidence>
<dbReference type="Pfam" id="PF16471">
    <property type="entry name" value="JIP_LZII"/>
    <property type="match status" value="1"/>
</dbReference>
<comment type="subcellular location">
    <subcellularLocation>
        <location evidence="1">Cytoplasm</location>
    </subcellularLocation>
</comment>
<evidence type="ECO:0000313" key="9">
    <source>
        <dbReference type="WBParaSite" id="nRc.2.0.1.t16802-RA"/>
    </source>
</evidence>
<keyword evidence="8" id="KW-1185">Reference proteome</keyword>
<evidence type="ECO:0000313" key="8">
    <source>
        <dbReference type="Proteomes" id="UP000887565"/>
    </source>
</evidence>
<dbReference type="GO" id="GO:0008432">
    <property type="term" value="F:JUN kinase binding"/>
    <property type="evidence" value="ECO:0007669"/>
    <property type="project" value="TreeGrafter"/>
</dbReference>
<dbReference type="GO" id="GO:0005737">
    <property type="term" value="C:cytoplasm"/>
    <property type="evidence" value="ECO:0007669"/>
    <property type="project" value="UniProtKB-SubCell"/>
</dbReference>
<feature type="domain" description="RH2" evidence="7">
    <location>
        <begin position="142"/>
        <end position="213"/>
    </location>
</feature>
<dbReference type="InterPro" id="IPR032486">
    <property type="entry name" value="JIP_LZII"/>
</dbReference>
<proteinExistence type="inferred from homology"/>
<sequence length="718" mass="79872">MRPSSAKDQNRPDGEDSLGADLTELNMPTSSNDQTWSSDDDDATASTSGMGKEVENLIKENSELLETKNALNIVKNDLIAKIDELSSEQEILREEIRSLETIRTKTNERVKELEVELKETKRQFEEAVKNREDEDGIPMAQRKRFTRIEMARVLTERNQYKEKLMELQEAIRWTEMMRAAKSGDPSLRRKKGSIWEFFSGLFNSSSSSALQGAQNIDLAGIAEQELTSVMPSQGIHQSVTVPPLKGLSDPIVRRKAEKTNPIDFLDTDYYSEKRANERREQYKLVKAHVKKDESGRLQAYGWSIPASGAGQSTIPVPVYSKPLMDQEPNLRIWCATGTLLQGGKKDDGTFINVPFSTAFENPVETTTHVAESTIDHSCLTWICSSAHGQSQVSVVDADNPSEIIDSFNVCSSHLLCIESVSGVMKDDYVTISNPDSLCKAGELRITNAEPNVQVGHTTFVVFSPCEDGITFSGPQKSPRKEKSSSSASPESPRTASPGIPSHKDYELNTQCKETSLPERLKDLLASYKNIELSTACPTVWMGSQNGLHYKGRLFAALANGTVAVFVRESDGEWSTKGYFVILIGKPQHSVRCLKVARGKVWCGYKNSIYIIDPGSLKTEYCFVAHPRKESQVRQLCSVADGVWCSIRLDSTLRLYHAKTYQHLQDIDISPYVTQMIGTSKLGFSFVRITALLITLNRLWIGTGNGVIISVPFVNKSKP</sequence>
<dbReference type="GO" id="GO:0005078">
    <property type="term" value="F:MAP-kinase scaffold activity"/>
    <property type="evidence" value="ECO:0007669"/>
    <property type="project" value="InterPro"/>
</dbReference>
<comment type="similarity">
    <text evidence="2">Belongs to the JIP scaffold family.</text>
</comment>
<evidence type="ECO:0000256" key="5">
    <source>
        <dbReference type="SAM" id="Coils"/>
    </source>
</evidence>
<name>A0A915IRZ8_ROMCU</name>
<dbReference type="Pfam" id="PF19056">
    <property type="entry name" value="WD40_2"/>
    <property type="match status" value="1"/>
</dbReference>
<reference evidence="9" key="1">
    <citation type="submission" date="2022-11" db="UniProtKB">
        <authorList>
            <consortium name="WormBaseParasite"/>
        </authorList>
    </citation>
    <scope>IDENTIFICATION</scope>
</reference>
<evidence type="ECO:0000256" key="1">
    <source>
        <dbReference type="ARBA" id="ARBA00004496"/>
    </source>
</evidence>
<accession>A0A915IRZ8</accession>
<keyword evidence="3" id="KW-0963">Cytoplasm</keyword>
<dbReference type="PANTHER" id="PTHR13886">
    <property type="entry name" value="JNK/SAPK-ASSOCIATED PROTEIN"/>
    <property type="match status" value="1"/>
</dbReference>
<feature type="compositionally biased region" description="Low complexity" evidence="6">
    <location>
        <begin position="484"/>
        <end position="497"/>
    </location>
</feature>
<feature type="region of interest" description="Disordered" evidence="6">
    <location>
        <begin position="470"/>
        <end position="504"/>
    </location>
</feature>
<feature type="region of interest" description="Disordered" evidence="6">
    <location>
        <begin position="1"/>
        <end position="50"/>
    </location>
</feature>
<protein>
    <submittedName>
        <fullName evidence="9">RH2 domain-containing protein</fullName>
    </submittedName>
</protein>
<dbReference type="InterPro" id="IPR034744">
    <property type="entry name" value="RH2"/>
</dbReference>
<dbReference type="GO" id="GO:0016192">
    <property type="term" value="P:vesicle-mediated transport"/>
    <property type="evidence" value="ECO:0007669"/>
    <property type="project" value="TreeGrafter"/>
</dbReference>
<dbReference type="GO" id="GO:0019894">
    <property type="term" value="F:kinesin binding"/>
    <property type="evidence" value="ECO:0007669"/>
    <property type="project" value="TreeGrafter"/>
</dbReference>
<dbReference type="GO" id="GO:0030159">
    <property type="term" value="F:signaling receptor complex adaptor activity"/>
    <property type="evidence" value="ECO:0007669"/>
    <property type="project" value="TreeGrafter"/>
</dbReference>
<evidence type="ECO:0000256" key="2">
    <source>
        <dbReference type="ARBA" id="ARBA00009866"/>
    </source>
</evidence>
<evidence type="ECO:0000259" key="7">
    <source>
        <dbReference type="PROSITE" id="PS51777"/>
    </source>
</evidence>
<evidence type="ECO:0000256" key="6">
    <source>
        <dbReference type="SAM" id="MobiDB-lite"/>
    </source>
</evidence>
<feature type="coiled-coil region" evidence="5">
    <location>
        <begin position="54"/>
        <end position="170"/>
    </location>
</feature>
<organism evidence="8 9">
    <name type="scientific">Romanomermis culicivorax</name>
    <name type="common">Nematode worm</name>
    <dbReference type="NCBI Taxonomy" id="13658"/>
    <lineage>
        <taxon>Eukaryota</taxon>
        <taxon>Metazoa</taxon>
        <taxon>Ecdysozoa</taxon>
        <taxon>Nematoda</taxon>
        <taxon>Enoplea</taxon>
        <taxon>Dorylaimia</taxon>
        <taxon>Mermithida</taxon>
        <taxon>Mermithoidea</taxon>
        <taxon>Mermithidae</taxon>
        <taxon>Romanomermis</taxon>
    </lineage>
</organism>
<dbReference type="Gene3D" id="1.20.5.1000">
    <property type="entry name" value="arf6 gtpase in complex with a specific effector, jip4"/>
    <property type="match status" value="1"/>
</dbReference>
<dbReference type="PANTHER" id="PTHR13886:SF4">
    <property type="entry name" value="JNK-INTERACTING PROTEIN 3"/>
    <property type="match status" value="1"/>
</dbReference>
<dbReference type="SUPFAM" id="SSF50978">
    <property type="entry name" value="WD40 repeat-like"/>
    <property type="match status" value="1"/>
</dbReference>
<dbReference type="AlphaFoldDB" id="A0A915IRZ8"/>
<dbReference type="InterPro" id="IPR039911">
    <property type="entry name" value="JIP3/JIP4"/>
</dbReference>
<dbReference type="OMA" id="MDENINA"/>
<dbReference type="FunFam" id="1.20.5.1000:FF:000001">
    <property type="entry name" value="C-Jun-amino-terminal kinase-interacting protein 3 isoform X2"/>
    <property type="match status" value="1"/>
</dbReference>
<keyword evidence="4 5" id="KW-0175">Coiled coil</keyword>
<evidence type="ECO:0000256" key="4">
    <source>
        <dbReference type="ARBA" id="ARBA00023054"/>
    </source>
</evidence>
<dbReference type="WBParaSite" id="nRc.2.0.1.t16802-RA">
    <property type="protein sequence ID" value="nRc.2.0.1.t16802-RA"/>
    <property type="gene ID" value="nRc.2.0.1.g16802"/>
</dbReference>
<dbReference type="PROSITE" id="PS51777">
    <property type="entry name" value="RH2"/>
    <property type="match status" value="1"/>
</dbReference>